<dbReference type="Pfam" id="PF00076">
    <property type="entry name" value="RRM_1"/>
    <property type="match status" value="1"/>
</dbReference>
<keyword evidence="1" id="KW-0863">Zinc-finger</keyword>
<dbReference type="EMBL" id="JAINDJ010000003">
    <property type="protein sequence ID" value="KAG9453274.1"/>
    <property type="molecule type" value="Genomic_DNA"/>
</dbReference>
<dbReference type="InterPro" id="IPR013083">
    <property type="entry name" value="Znf_RING/FYVE/PHD"/>
</dbReference>
<evidence type="ECO:0000259" key="4">
    <source>
        <dbReference type="PROSITE" id="PS50089"/>
    </source>
</evidence>
<dbReference type="SUPFAM" id="SSF57850">
    <property type="entry name" value="RING/U-box"/>
    <property type="match status" value="1"/>
</dbReference>
<dbReference type="Gene3D" id="3.30.70.330">
    <property type="match status" value="1"/>
</dbReference>
<keyword evidence="2" id="KW-0694">RNA-binding</keyword>
<dbReference type="InterPro" id="IPR039515">
    <property type="entry name" value="NOT4_mRING-HC-C4C4"/>
</dbReference>
<feature type="domain" description="RING-type" evidence="4">
    <location>
        <begin position="97"/>
        <end position="145"/>
    </location>
</feature>
<evidence type="ECO:0000259" key="5">
    <source>
        <dbReference type="PROSITE" id="PS50102"/>
    </source>
</evidence>
<dbReference type="PANTHER" id="PTHR12603:SF36">
    <property type="entry name" value="RNA BINDING (RRM_RBD_RNP MOTIFS) FAMILY PROTEIN"/>
    <property type="match status" value="1"/>
</dbReference>
<name>A0AAV7EXR5_ARIFI</name>
<dbReference type="SMART" id="SM00361">
    <property type="entry name" value="RRM_1"/>
    <property type="match status" value="1"/>
</dbReference>
<dbReference type="AlphaFoldDB" id="A0AAV7EXR5"/>
<accession>A0AAV7EXR5</accession>
<feature type="region of interest" description="Disordered" evidence="3">
    <location>
        <begin position="831"/>
        <end position="875"/>
    </location>
</feature>
<reference evidence="6 7" key="1">
    <citation type="submission" date="2021-07" db="EMBL/GenBank/DDBJ databases">
        <title>The Aristolochia fimbriata genome: insights into angiosperm evolution, floral development and chemical biosynthesis.</title>
        <authorList>
            <person name="Jiao Y."/>
        </authorList>
    </citation>
    <scope>NUCLEOTIDE SEQUENCE [LARGE SCALE GENOMIC DNA]</scope>
    <source>
        <strain evidence="6">IBCAS-2021</strain>
        <tissue evidence="6">Leaf</tissue>
    </source>
</reference>
<dbReference type="Gene3D" id="3.30.40.10">
    <property type="entry name" value="Zinc/RING finger domain, C3HC4 (zinc finger)"/>
    <property type="match status" value="1"/>
</dbReference>
<sequence length="1061" mass="116651">MALPNVDRPPNPPRGPDTFLRTDCRKLAPWSRREVITRQRRELEEQCFLQNDIPGPEADERFVYFLLDSFWFSPRFLLLSVPSSRMTTMSDECERTCPLCAEEMDLTDQQLKPCKCGYEICVWCWHHIIDMAEKDDTEGRCPACRTPYDKEKIVGTAANCERMVAEINSERKFKSQKAKPKASEGRKHLSTVRVIQRNLVYVIGIPANLADEDMLERKEYFGQYGKVLKVSITRPTGGAQNSSSNNTVSVYITYTKEDEAVRCIQSVHGFTLDGRPLRACFGTTKYCHTWLRNMSCNNPDCLYLHEVGVQEDSFTKDEIISAYTRVQQITGVANNHFQRRAGAVLPPPADDFCNSGSAFVKPNVKNLSSTNSTTQVKVSPPNSSSGRSSVLPPAASWGLRGSNCRPPSASSSCTQGSTKQITNTVTSTVSPSLVPITASLSTLHSDVNNTATETDRVPVPVYSGGRSSDSLGFSEHSTDKESHFTGNTSTDALVDAGSTSVTLYGNSLTTPNEKDRGMSTLQEIGLSIDQLGKDPESLASNQFSPQQLGYPSTGFQQYHCDNGFHATEAVSAPLVRDNVMPESELRSRKISSWDFDSQAMVIPVASVHDDGGLVSGHSSCLSHSSSQYMQSNKIGNGTYLDQIDSEIASGKVDESSSPFPNDVSIFSNGYNEHNFNTVSELGKIFGPPGSSNSLVNAEREKNARKVEAGASEIDQNVESSIISSILSLDLDSWDDPMTSSSNLAKMFGESDRQNGPIGLPSSWKQNSQSKFSFARQEDLINQTTHLDPSLGCFAVNVHRSPCETRNFVADKHQNGFTACGYEDFTGHFNSQSISSSKAPAPRAQMSAPPGFSVSNRAPPGFSSQERLYSSSSGNPLENSLSRNLYQVPSGSMGSVGDVELIDPAILAVGKGRLPLGISNSSMDLSTHFPATRNSNDSDLRLRLLLQQQSLSAHQNYSLSDQQMDDGYSTIKDRFIASRLLGQSEENNFSHFSQMSLQSRNQQFSSGQWDSWKEVQNGNEMSGVAEFIRNERIGMNKYFSGYDELKVRMPSSGNLYNRAFGI</sequence>
<dbReference type="GO" id="GO:0008270">
    <property type="term" value="F:zinc ion binding"/>
    <property type="evidence" value="ECO:0007669"/>
    <property type="project" value="UniProtKB-KW"/>
</dbReference>
<dbReference type="InterPro" id="IPR012677">
    <property type="entry name" value="Nucleotide-bd_a/b_plait_sf"/>
</dbReference>
<dbReference type="CDD" id="cd12438">
    <property type="entry name" value="RRM_CNOT4"/>
    <property type="match status" value="1"/>
</dbReference>
<dbReference type="InterPro" id="IPR039780">
    <property type="entry name" value="Mot2"/>
</dbReference>
<dbReference type="FunFam" id="3.30.70.330:FF:000161">
    <property type="entry name" value="RNA binding (RRM/RBD/RNP motifs) family protein"/>
    <property type="match status" value="1"/>
</dbReference>
<dbReference type="GO" id="GO:0004842">
    <property type="term" value="F:ubiquitin-protein transferase activity"/>
    <property type="evidence" value="ECO:0007669"/>
    <property type="project" value="InterPro"/>
</dbReference>
<evidence type="ECO:0000256" key="1">
    <source>
        <dbReference type="PROSITE-ProRule" id="PRU00175"/>
    </source>
</evidence>
<feature type="compositionally biased region" description="Low complexity" evidence="3">
    <location>
        <begin position="379"/>
        <end position="393"/>
    </location>
</feature>
<dbReference type="GO" id="GO:0030014">
    <property type="term" value="C:CCR4-NOT complex"/>
    <property type="evidence" value="ECO:0007669"/>
    <property type="project" value="InterPro"/>
</dbReference>
<dbReference type="PROSITE" id="PS50089">
    <property type="entry name" value="ZF_RING_2"/>
    <property type="match status" value="1"/>
</dbReference>
<comment type="caution">
    <text evidence="6">The sequence shown here is derived from an EMBL/GenBank/DDBJ whole genome shotgun (WGS) entry which is preliminary data.</text>
</comment>
<dbReference type="PANTHER" id="PTHR12603">
    <property type="entry name" value="CCR4-NOT TRANSCRIPTION COMPLEX RELATED"/>
    <property type="match status" value="1"/>
</dbReference>
<dbReference type="Pfam" id="PF14570">
    <property type="entry name" value="zf-RING_4"/>
    <property type="match status" value="1"/>
</dbReference>
<dbReference type="SMART" id="SM00360">
    <property type="entry name" value="RRM"/>
    <property type="match status" value="1"/>
</dbReference>
<keyword evidence="1" id="KW-0862">Zinc</keyword>
<dbReference type="GO" id="GO:0003723">
    <property type="term" value="F:RNA binding"/>
    <property type="evidence" value="ECO:0007669"/>
    <property type="project" value="UniProtKB-UniRule"/>
</dbReference>
<evidence type="ECO:0000313" key="6">
    <source>
        <dbReference type="EMBL" id="KAG9453274.1"/>
    </source>
</evidence>
<protein>
    <recommendedName>
        <fullName evidence="8">CCR4-NOT transcription complex subunit 4</fullName>
    </recommendedName>
</protein>
<dbReference type="SUPFAM" id="SSF54928">
    <property type="entry name" value="RNA-binding domain, RBD"/>
    <property type="match status" value="1"/>
</dbReference>
<feature type="region of interest" description="Disordered" evidence="3">
    <location>
        <begin position="466"/>
        <end position="489"/>
    </location>
</feature>
<feature type="domain" description="RRM" evidence="5">
    <location>
        <begin position="198"/>
        <end position="284"/>
    </location>
</feature>
<keyword evidence="1" id="KW-0479">Metal-binding</keyword>
<evidence type="ECO:0000313" key="7">
    <source>
        <dbReference type="Proteomes" id="UP000825729"/>
    </source>
</evidence>
<organism evidence="6 7">
    <name type="scientific">Aristolochia fimbriata</name>
    <name type="common">White veined hardy Dutchman's pipe vine</name>
    <dbReference type="NCBI Taxonomy" id="158543"/>
    <lineage>
        <taxon>Eukaryota</taxon>
        <taxon>Viridiplantae</taxon>
        <taxon>Streptophyta</taxon>
        <taxon>Embryophyta</taxon>
        <taxon>Tracheophyta</taxon>
        <taxon>Spermatophyta</taxon>
        <taxon>Magnoliopsida</taxon>
        <taxon>Magnoliidae</taxon>
        <taxon>Piperales</taxon>
        <taxon>Aristolochiaceae</taxon>
        <taxon>Aristolochia</taxon>
    </lineage>
</organism>
<dbReference type="PROSITE" id="PS50102">
    <property type="entry name" value="RRM"/>
    <property type="match status" value="1"/>
</dbReference>
<evidence type="ECO:0000256" key="3">
    <source>
        <dbReference type="SAM" id="MobiDB-lite"/>
    </source>
</evidence>
<feature type="compositionally biased region" description="Polar residues" evidence="3">
    <location>
        <begin position="408"/>
        <end position="424"/>
    </location>
</feature>
<dbReference type="GO" id="GO:0016567">
    <property type="term" value="P:protein ubiquitination"/>
    <property type="evidence" value="ECO:0007669"/>
    <property type="project" value="TreeGrafter"/>
</dbReference>
<feature type="compositionally biased region" description="Polar residues" evidence="3">
    <location>
        <begin position="861"/>
        <end position="875"/>
    </location>
</feature>
<feature type="compositionally biased region" description="Polar residues" evidence="3">
    <location>
        <begin position="365"/>
        <end position="377"/>
    </location>
</feature>
<dbReference type="InterPro" id="IPR003954">
    <property type="entry name" value="RRM_euk-type"/>
</dbReference>
<keyword evidence="7" id="KW-1185">Reference proteome</keyword>
<evidence type="ECO:0008006" key="8">
    <source>
        <dbReference type="Google" id="ProtNLM"/>
    </source>
</evidence>
<evidence type="ECO:0000256" key="2">
    <source>
        <dbReference type="PROSITE-ProRule" id="PRU00176"/>
    </source>
</evidence>
<dbReference type="InterPro" id="IPR034261">
    <property type="entry name" value="CNOT4_RRM"/>
</dbReference>
<gene>
    <name evidence="6" type="ORF">H6P81_006178</name>
</gene>
<dbReference type="CDD" id="cd16618">
    <property type="entry name" value="mRING-HC-C4C4_CNOT4"/>
    <property type="match status" value="1"/>
</dbReference>
<dbReference type="InterPro" id="IPR035979">
    <property type="entry name" value="RBD_domain_sf"/>
</dbReference>
<dbReference type="InterPro" id="IPR001841">
    <property type="entry name" value="Znf_RING"/>
</dbReference>
<feature type="region of interest" description="Disordered" evidence="3">
    <location>
        <begin position="364"/>
        <end position="424"/>
    </location>
</feature>
<proteinExistence type="predicted"/>
<dbReference type="Proteomes" id="UP000825729">
    <property type="component" value="Unassembled WGS sequence"/>
</dbReference>
<dbReference type="InterPro" id="IPR000504">
    <property type="entry name" value="RRM_dom"/>
</dbReference>